<evidence type="ECO:0000259" key="4">
    <source>
        <dbReference type="PROSITE" id="PS50887"/>
    </source>
</evidence>
<feature type="domain" description="GGDEF" evidence="4">
    <location>
        <begin position="114"/>
        <end position="242"/>
    </location>
</feature>
<dbReference type="PROSITE" id="PS50887">
    <property type="entry name" value="GGDEF"/>
    <property type="match status" value="1"/>
</dbReference>
<dbReference type="RefSeq" id="WP_192508337.1">
    <property type="nucleotide sequence ID" value="NZ_AQGV01000012.1"/>
</dbReference>
<evidence type="ECO:0000256" key="1">
    <source>
        <dbReference type="ARBA" id="ARBA00012528"/>
    </source>
</evidence>
<dbReference type="InterPro" id="IPR000160">
    <property type="entry name" value="GGDEF_dom"/>
</dbReference>
<evidence type="ECO:0000313" key="6">
    <source>
        <dbReference type="Proteomes" id="UP000615755"/>
    </source>
</evidence>
<keyword evidence="6" id="KW-1185">Reference proteome</keyword>
<dbReference type="Pfam" id="PF00990">
    <property type="entry name" value="GGDEF"/>
    <property type="match status" value="1"/>
</dbReference>
<feature type="transmembrane region" description="Helical" evidence="3">
    <location>
        <begin position="54"/>
        <end position="71"/>
    </location>
</feature>
<dbReference type="PANTHER" id="PTHR45138:SF9">
    <property type="entry name" value="DIGUANYLATE CYCLASE DGCM-RELATED"/>
    <property type="match status" value="1"/>
</dbReference>
<dbReference type="PANTHER" id="PTHR45138">
    <property type="entry name" value="REGULATORY COMPONENTS OF SENSORY TRANSDUCTION SYSTEM"/>
    <property type="match status" value="1"/>
</dbReference>
<dbReference type="InterPro" id="IPR029787">
    <property type="entry name" value="Nucleotide_cyclase"/>
</dbReference>
<keyword evidence="3" id="KW-0472">Membrane</keyword>
<evidence type="ECO:0000256" key="2">
    <source>
        <dbReference type="ARBA" id="ARBA00034247"/>
    </source>
</evidence>
<dbReference type="InterPro" id="IPR043128">
    <property type="entry name" value="Rev_trsase/Diguanyl_cyclase"/>
</dbReference>
<feature type="transmembrane region" description="Helical" evidence="3">
    <location>
        <begin position="16"/>
        <end position="34"/>
    </location>
</feature>
<dbReference type="EC" id="2.7.7.65" evidence="1"/>
<name>A0ABR9EDU7_9GAMM</name>
<organism evidence="5 6">
    <name type="scientific">Pseudoalteromonas aurantia 208</name>
    <dbReference type="NCBI Taxonomy" id="1314867"/>
    <lineage>
        <taxon>Bacteria</taxon>
        <taxon>Pseudomonadati</taxon>
        <taxon>Pseudomonadota</taxon>
        <taxon>Gammaproteobacteria</taxon>
        <taxon>Alteromonadales</taxon>
        <taxon>Pseudoalteromonadaceae</taxon>
        <taxon>Pseudoalteromonas</taxon>
    </lineage>
</organism>
<evidence type="ECO:0000313" key="5">
    <source>
        <dbReference type="EMBL" id="MBE0369165.1"/>
    </source>
</evidence>
<dbReference type="SUPFAM" id="SSF55073">
    <property type="entry name" value="Nucleotide cyclase"/>
    <property type="match status" value="1"/>
</dbReference>
<keyword evidence="3" id="KW-1133">Transmembrane helix</keyword>
<proteinExistence type="predicted"/>
<sequence length="242" mass="28019">MLSGRMKPLKINYRQELFILFVVNILCFFIFSSYDTLEWLYHFSRSHEDLELDEFIPLCFSLTVTFALFSYRRWKEAQLFYVEIEYLSFHDSLTGLLNRRGAQLKMAHMPQIYTEAAVVFIDFDNFKQINQLYGYEVGDEILKQVGNALMRHYNHAVLARWAGEELLIIAPCISRQMLPSFADEVYRCITKSVALSAYSVSVSMGVVWGDAQSDSQHLLTLVDEALLQAKRRGGAQVNVFDH</sequence>
<dbReference type="NCBIfam" id="TIGR00254">
    <property type="entry name" value="GGDEF"/>
    <property type="match status" value="1"/>
</dbReference>
<dbReference type="Gene3D" id="3.30.70.270">
    <property type="match status" value="1"/>
</dbReference>
<reference evidence="5 6" key="1">
    <citation type="submission" date="2015-03" db="EMBL/GenBank/DDBJ databases">
        <title>Genome sequence of Pseudoalteromonas aurantia.</title>
        <authorList>
            <person name="Xie B.-B."/>
            <person name="Rong J.-C."/>
            <person name="Qin Q.-L."/>
            <person name="Zhang Y.-Z."/>
        </authorList>
    </citation>
    <scope>NUCLEOTIDE SEQUENCE [LARGE SCALE GENOMIC DNA]</scope>
    <source>
        <strain evidence="5 6">208</strain>
    </source>
</reference>
<dbReference type="InterPro" id="IPR050469">
    <property type="entry name" value="Diguanylate_Cyclase"/>
</dbReference>
<gene>
    <name evidence="5" type="ORF">PAUR_a2961</name>
</gene>
<comment type="caution">
    <text evidence="5">The sequence shown here is derived from an EMBL/GenBank/DDBJ whole genome shotgun (WGS) entry which is preliminary data.</text>
</comment>
<dbReference type="Proteomes" id="UP000615755">
    <property type="component" value="Unassembled WGS sequence"/>
</dbReference>
<evidence type="ECO:0000256" key="3">
    <source>
        <dbReference type="SAM" id="Phobius"/>
    </source>
</evidence>
<dbReference type="EMBL" id="AQGV01000012">
    <property type="protein sequence ID" value="MBE0369165.1"/>
    <property type="molecule type" value="Genomic_DNA"/>
</dbReference>
<accession>A0ABR9EDU7</accession>
<keyword evidence="3" id="KW-0812">Transmembrane</keyword>
<dbReference type="SMART" id="SM00267">
    <property type="entry name" value="GGDEF"/>
    <property type="match status" value="1"/>
</dbReference>
<dbReference type="CDD" id="cd01949">
    <property type="entry name" value="GGDEF"/>
    <property type="match status" value="1"/>
</dbReference>
<comment type="catalytic activity">
    <reaction evidence="2">
        <text>2 GTP = 3',3'-c-di-GMP + 2 diphosphate</text>
        <dbReference type="Rhea" id="RHEA:24898"/>
        <dbReference type="ChEBI" id="CHEBI:33019"/>
        <dbReference type="ChEBI" id="CHEBI:37565"/>
        <dbReference type="ChEBI" id="CHEBI:58805"/>
        <dbReference type="EC" id="2.7.7.65"/>
    </reaction>
</comment>
<protein>
    <recommendedName>
        <fullName evidence="1">diguanylate cyclase</fullName>
        <ecNumber evidence="1">2.7.7.65</ecNumber>
    </recommendedName>
</protein>